<dbReference type="EMBL" id="CP053586">
    <property type="protein sequence ID" value="WNZ22652.1"/>
    <property type="molecule type" value="Genomic_DNA"/>
</dbReference>
<dbReference type="Pfam" id="PF09848">
    <property type="entry name" value="SLFN-g3_helicase"/>
    <property type="match status" value="1"/>
</dbReference>
<dbReference type="Gene3D" id="3.40.50.300">
    <property type="entry name" value="P-loop containing nucleotide triphosphate hydrolases"/>
    <property type="match status" value="1"/>
</dbReference>
<gene>
    <name evidence="2" type="ORF">HJG54_07130</name>
</gene>
<dbReference type="AlphaFoldDB" id="A0AA97AJD7"/>
<sequence>MQWAPVLMIQDTSNQLSLFKSESASESVSAPVASYGWMGSSAQFLAISLSDWLDQLSRRYHDLYNQRPTTTQIQAWQDCGERLQQQLTLLRPLRPDSSAWTLIFEYELPHEGGRRPDLVLLAAGQILVLEFKQKTHPSQADLDQVAAYARDLAEYHRASHHRPVVPILVPTRRTGESQPYKEGQGVQVLAVSELAAWLSQLEQASDLDPTTWVQSDYAPLPSVMQAARRIFQQEPLPEIKRARSAGIPELLEYLYRLVEQAQANHERHLVLITGVPGAGKTLVGLQFVYQHPVQHDQQRPAVFLSGNGPLITVLQYALKSKAFVQPVRNFYLHHEVRRQTAPTEHLIVFDEAQRAWDAERMAEKYGIDRAAAGAVLRIAERVPDWCVVVGLMGEGQEIHVGEEEGLEQWNQGLSQASAIWQVHCAPGQTEFFPAVPPDRLYAHKRFNLTTSLRSHLASHVQTWVAHLLAGELGQAAILMPKLRQAGFAAYLTHDLAVAKAYCRERYRHQPQKRYGLLASSRARNLAAYGIPNDYYATSRLNMGAWYIDPPDSPLSCCALERAVTEFGCQGLELDFPIIGWGDDLRWDETAWSSSVRQKNVRNPLRLRINSYRVLLTRGRDGLIVFVPPEAKMKNTYETLHAAGLEVLSTLI</sequence>
<accession>A0AA97AJD7</accession>
<evidence type="ECO:0000259" key="1">
    <source>
        <dbReference type="Pfam" id="PF09848"/>
    </source>
</evidence>
<dbReference type="SUPFAM" id="SSF52540">
    <property type="entry name" value="P-loop containing nucleoside triphosphate hydrolases"/>
    <property type="match status" value="1"/>
</dbReference>
<dbReference type="InterPro" id="IPR018647">
    <property type="entry name" value="SLFN_3-like_DNA/RNA_helicase"/>
</dbReference>
<evidence type="ECO:0000313" key="2">
    <source>
        <dbReference type="EMBL" id="WNZ22652.1"/>
    </source>
</evidence>
<proteinExistence type="predicted"/>
<protein>
    <submittedName>
        <fullName evidence="2">DUF2075 domain-containing protein</fullName>
    </submittedName>
</protein>
<dbReference type="RefSeq" id="WP_316434160.1">
    <property type="nucleotide sequence ID" value="NZ_CP053586.1"/>
</dbReference>
<organism evidence="2">
    <name type="scientific">Leptolyngbya sp. NK1-12</name>
    <dbReference type="NCBI Taxonomy" id="2547451"/>
    <lineage>
        <taxon>Bacteria</taxon>
        <taxon>Bacillati</taxon>
        <taxon>Cyanobacteriota</taxon>
        <taxon>Cyanophyceae</taxon>
        <taxon>Leptolyngbyales</taxon>
        <taxon>Leptolyngbyaceae</taxon>
        <taxon>Leptolyngbya group</taxon>
        <taxon>Leptolyngbya</taxon>
    </lineage>
</organism>
<feature type="domain" description="Schlafen group 3-like DNA/RNA helicase" evidence="1">
    <location>
        <begin position="267"/>
        <end position="627"/>
    </location>
</feature>
<name>A0AA97AJD7_9CYAN</name>
<reference evidence="2" key="1">
    <citation type="submission" date="2020-05" db="EMBL/GenBank/DDBJ databases">
        <authorList>
            <person name="Zhu T."/>
            <person name="Keshari N."/>
            <person name="Lu X."/>
        </authorList>
    </citation>
    <scope>NUCLEOTIDE SEQUENCE</scope>
    <source>
        <strain evidence="2">NK1-12</strain>
    </source>
</reference>
<dbReference type="InterPro" id="IPR027417">
    <property type="entry name" value="P-loop_NTPase"/>
</dbReference>